<gene>
    <name evidence="1" type="ORF">At1D1609_41840</name>
</gene>
<reference evidence="1 2" key="1">
    <citation type="submission" date="2018-02" db="EMBL/GenBank/DDBJ databases">
        <title>Complete genome sequence of Agrobacterium tumefaciens 1D1609.</title>
        <authorList>
            <person name="Cho S.-T."/>
            <person name="Haryono M."/>
            <person name="Chang H.-H."/>
            <person name="Santos M.N."/>
            <person name="Lai E.-M."/>
            <person name="Kuo C.-H."/>
        </authorList>
    </citation>
    <scope>NUCLEOTIDE SEQUENCE [LARGE SCALE GENOMIC DNA]</scope>
    <source>
        <strain evidence="1 2">1D1609</strain>
    </source>
</reference>
<proteinExistence type="predicted"/>
<dbReference type="AlphaFoldDB" id="A0A2L2LIS4"/>
<evidence type="ECO:0000313" key="2">
    <source>
        <dbReference type="Proteomes" id="UP000237717"/>
    </source>
</evidence>
<name>A0A2L2LIS4_AGRTU</name>
<dbReference type="Proteomes" id="UP000237717">
    <property type="component" value="Chromosome II"/>
</dbReference>
<accession>A0A2L2LIS4</accession>
<evidence type="ECO:0000313" key="1">
    <source>
        <dbReference type="EMBL" id="AVH44230.1"/>
    </source>
</evidence>
<protein>
    <submittedName>
        <fullName evidence="1">Uncharacterized protein</fullName>
    </submittedName>
</protein>
<sequence length="83" mass="9069">MAVAACLLRGIARPQFSLHGVLKFHDLAPHGGVLIAKRHQTGGQFTALPAPEIIRLHTMQPVEHGCTSFYVGNTVLCRKGDYF</sequence>
<organism evidence="1 2">
    <name type="scientific">Agrobacterium tumefaciens</name>
    <dbReference type="NCBI Taxonomy" id="358"/>
    <lineage>
        <taxon>Bacteria</taxon>
        <taxon>Pseudomonadati</taxon>
        <taxon>Pseudomonadota</taxon>
        <taxon>Alphaproteobacteria</taxon>
        <taxon>Hyphomicrobiales</taxon>
        <taxon>Rhizobiaceae</taxon>
        <taxon>Rhizobium/Agrobacterium group</taxon>
        <taxon>Agrobacterium</taxon>
        <taxon>Agrobacterium tumefaciens complex</taxon>
    </lineage>
</organism>
<dbReference type="EMBL" id="CP026925">
    <property type="protein sequence ID" value="AVH44230.1"/>
    <property type="molecule type" value="Genomic_DNA"/>
</dbReference>